<dbReference type="RefSeq" id="WP_066754739.1">
    <property type="nucleotide sequence ID" value="NZ_CP015199.1"/>
</dbReference>
<proteinExistence type="predicted"/>
<gene>
    <name evidence="1" type="ORF">A0O34_11470</name>
</gene>
<dbReference type="OrthoDB" id="1364336at2"/>
<organism evidence="1 2">
    <name type="scientific">Chryseobacterium glaciei</name>
    <dbReference type="NCBI Taxonomy" id="1685010"/>
    <lineage>
        <taxon>Bacteria</taxon>
        <taxon>Pseudomonadati</taxon>
        <taxon>Bacteroidota</taxon>
        <taxon>Flavobacteriia</taxon>
        <taxon>Flavobacteriales</taxon>
        <taxon>Weeksellaceae</taxon>
        <taxon>Chryseobacterium group</taxon>
        <taxon>Chryseobacterium</taxon>
    </lineage>
</organism>
<protein>
    <submittedName>
        <fullName evidence="1">Uncharacterized protein</fullName>
    </submittedName>
</protein>
<dbReference type="Proteomes" id="UP000077824">
    <property type="component" value="Chromosome"/>
</dbReference>
<name>A0A172XVV9_9FLAO</name>
<evidence type="ECO:0000313" key="1">
    <source>
        <dbReference type="EMBL" id="ANF51094.1"/>
    </source>
</evidence>
<dbReference type="AlphaFoldDB" id="A0A172XVV9"/>
<dbReference type="KEGG" id="chh:A0O34_11470"/>
<sequence length="170" mass="20125">MRQKNNSKRFLLLIMFFGFWSLFSAQEKTIIKILNRELKKEVKNQLKYSNFNGDTISIVKEFSIDNNKNLTFQIKKTSPYFSGYQIIKQEVPLNKILKIGKDIQVILETEKDAVVTTTTTFDDTQKEQKFTESLFFLYISNEKQNEDLGIEIQKAFQKAGFKVKKEYWYD</sequence>
<accession>A0A172XVV9</accession>
<reference evidence="1 2" key="1">
    <citation type="submission" date="2016-04" db="EMBL/GenBank/DDBJ databases">
        <title>Complete Genome Sequence of Chryseobacterium sp. IHBB 10212.</title>
        <authorList>
            <person name="Pal M."/>
            <person name="Swarnkar M.K."/>
            <person name="Kaushal K."/>
            <person name="Chhibber S."/>
            <person name="Singh A.K."/>
            <person name="Gulati A."/>
        </authorList>
    </citation>
    <scope>NUCLEOTIDE SEQUENCE [LARGE SCALE GENOMIC DNA]</scope>
    <source>
        <strain evidence="1 2">IHBB 10212</strain>
    </source>
</reference>
<evidence type="ECO:0000313" key="2">
    <source>
        <dbReference type="Proteomes" id="UP000077824"/>
    </source>
</evidence>
<dbReference type="EMBL" id="CP015199">
    <property type="protein sequence ID" value="ANF51094.1"/>
    <property type="molecule type" value="Genomic_DNA"/>
</dbReference>
<keyword evidence="2" id="KW-1185">Reference proteome</keyword>